<evidence type="ECO:0000313" key="1">
    <source>
        <dbReference type="EMBL" id="MDR6234414.1"/>
    </source>
</evidence>
<dbReference type="Proteomes" id="UP001268036">
    <property type="component" value="Unassembled WGS sequence"/>
</dbReference>
<name>A0AAJ2BPX2_9PSED</name>
<gene>
    <name evidence="1" type="ORF">QE440_002155</name>
</gene>
<comment type="caution">
    <text evidence="1">The sequence shown here is derived from an EMBL/GenBank/DDBJ whole genome shotgun (WGS) entry which is preliminary data.</text>
</comment>
<reference evidence="1" key="1">
    <citation type="submission" date="2023-08" db="EMBL/GenBank/DDBJ databases">
        <title>Functional and genomic diversity of the sorghum phyllosphere microbiome.</title>
        <authorList>
            <person name="Shade A."/>
        </authorList>
    </citation>
    <scope>NUCLEOTIDE SEQUENCE</scope>
    <source>
        <strain evidence="1">SORGH_AS_0201</strain>
    </source>
</reference>
<dbReference type="RefSeq" id="WP_309758141.1">
    <property type="nucleotide sequence ID" value="NZ_JAVJAF010000001.1"/>
</dbReference>
<dbReference type="EMBL" id="JAVJAF010000001">
    <property type="protein sequence ID" value="MDR6234414.1"/>
    <property type="molecule type" value="Genomic_DNA"/>
</dbReference>
<organism evidence="1 2">
    <name type="scientific">Pseudomonas oryzihabitans</name>
    <dbReference type="NCBI Taxonomy" id="47885"/>
    <lineage>
        <taxon>Bacteria</taxon>
        <taxon>Pseudomonadati</taxon>
        <taxon>Pseudomonadota</taxon>
        <taxon>Gammaproteobacteria</taxon>
        <taxon>Pseudomonadales</taxon>
        <taxon>Pseudomonadaceae</taxon>
        <taxon>Pseudomonas</taxon>
    </lineage>
</organism>
<accession>A0AAJ2BPX2</accession>
<sequence>MTTKKAVTMVYKHLNFKNNRLGKAKLFKSVAHSLRIAPSDSNRIISTKILEWDEDKSDENLVWASSLSSQIIKLDSLTDEQKRTIQESFIQKVDAEQKSKNEKSDAIDTLSKYKAKVNKWHNSITDDSDNLKIFLAKILEEKEIFDIEKEINQLSEFEFARKNQKTETVKKFLQLHNEVIENKSDIARNKVFVQEAFFKIPSHNNVQLKPDDMIFSITSFYSKNFPDYPVKLVVFHGDEIGNHPHIFVEAKNKRTNKYDLLTAQKQFVNDNIDKVKAEYPAAEKLDFSNRSYSAKKLQAQYFQTLFYQHTNNMLLKYNVEAKKLDNTEEHKKRMKLIEEDARKPKVERVANFYNKQILDLNDELSKIKVDIKSDENIQKVLNNSIIEDQKIHQTIISSIAEKQDEEENLDVKIDNKRTIFEKLNSEIQRIKDDLLDFSNLIIERVLDIFSNSEESKRLDRKIAGKYESFEDKAPVDNLLDKISISLKTKKKLSEDIEFEKLKKYYRSGNVKI</sequence>
<proteinExistence type="predicted"/>
<protein>
    <submittedName>
        <fullName evidence="1">Uncharacterized protein</fullName>
    </submittedName>
</protein>
<evidence type="ECO:0000313" key="2">
    <source>
        <dbReference type="Proteomes" id="UP001268036"/>
    </source>
</evidence>
<dbReference type="AlphaFoldDB" id="A0AAJ2BPX2"/>